<reference evidence="1" key="1">
    <citation type="submission" date="2021-08" db="EMBL/GenBank/DDBJ databases">
        <title>The first chromosome-level gecko genome reveals the dynamic sex chromosomes of Neotropical dwarf geckos (Sphaerodactylidae: Sphaerodactylus).</title>
        <authorList>
            <person name="Pinto B.J."/>
            <person name="Keating S.E."/>
            <person name="Gamble T."/>
        </authorList>
    </citation>
    <scope>NUCLEOTIDE SEQUENCE</scope>
    <source>
        <strain evidence="1">TG3544</strain>
    </source>
</reference>
<proteinExistence type="predicted"/>
<dbReference type="EMBL" id="CM037618">
    <property type="protein sequence ID" value="KAH8000378.1"/>
    <property type="molecule type" value="Genomic_DNA"/>
</dbReference>
<gene>
    <name evidence="1" type="ORF">K3G42_024822</name>
</gene>
<sequence length="348" mass="39317">MLSMKEVGDGLHEQMNCMMGALQELKLLQVQTALEQLEISSKPNQVSGIGQHTYCQSNKEVPRLRCEATRQSEKLLGTSSLESCSSSAFLCSAQMPQPTSPLYHISLPHSTHEHMTSSLSSMSSDDCYHTSGLSSTVSTAEYHSPRTLDSSSEHMSRSWFSHDTSSLSESKFGCQECQFSDETDDWTSSLMSQSRNRQPLVLGDNIFADLVGNWLDLPEIDKKGEKNETLSGSKSQEFYKKFSLTANIFKKFLRSVRPDRDRLLKEKPCWLPAEDKKAEILKRPKKVNKQKGIFYFPVHGNLSNTQDKAERCQKKETSKVKSKHCTKETHNTIDYSQSGFDFNTAVWV</sequence>
<accession>A0ACB8F4U0</accession>
<comment type="caution">
    <text evidence="1">The sequence shown here is derived from an EMBL/GenBank/DDBJ whole genome shotgun (WGS) entry which is preliminary data.</text>
</comment>
<name>A0ACB8F4U0_9SAUR</name>
<evidence type="ECO:0000313" key="2">
    <source>
        <dbReference type="Proteomes" id="UP000827872"/>
    </source>
</evidence>
<protein>
    <submittedName>
        <fullName evidence="1">Uncharacterized protein</fullName>
    </submittedName>
</protein>
<organism evidence="1 2">
    <name type="scientific">Sphaerodactylus townsendi</name>
    <dbReference type="NCBI Taxonomy" id="933632"/>
    <lineage>
        <taxon>Eukaryota</taxon>
        <taxon>Metazoa</taxon>
        <taxon>Chordata</taxon>
        <taxon>Craniata</taxon>
        <taxon>Vertebrata</taxon>
        <taxon>Euteleostomi</taxon>
        <taxon>Lepidosauria</taxon>
        <taxon>Squamata</taxon>
        <taxon>Bifurcata</taxon>
        <taxon>Gekkota</taxon>
        <taxon>Sphaerodactylidae</taxon>
        <taxon>Sphaerodactylus</taxon>
    </lineage>
</organism>
<evidence type="ECO:0000313" key="1">
    <source>
        <dbReference type="EMBL" id="KAH8000378.1"/>
    </source>
</evidence>
<keyword evidence="2" id="KW-1185">Reference proteome</keyword>
<dbReference type="Proteomes" id="UP000827872">
    <property type="component" value="Linkage Group LG05"/>
</dbReference>